<keyword evidence="1" id="KW-1133">Transmembrane helix</keyword>
<proteinExistence type="predicted"/>
<dbReference type="GeneID" id="28738050"/>
<dbReference type="Proteomes" id="UP000038010">
    <property type="component" value="Unassembled WGS sequence"/>
</dbReference>
<feature type="transmembrane region" description="Helical" evidence="1">
    <location>
        <begin position="177"/>
        <end position="195"/>
    </location>
</feature>
<dbReference type="STRING" id="1664694.A0A0N1H9G9"/>
<comment type="caution">
    <text evidence="2">The sequence shown here is derived from an EMBL/GenBank/DDBJ whole genome shotgun (WGS) entry which is preliminary data.</text>
</comment>
<gene>
    <name evidence="2" type="ORF">AB675_5921</name>
</gene>
<feature type="transmembrane region" description="Helical" evidence="1">
    <location>
        <begin position="334"/>
        <end position="358"/>
    </location>
</feature>
<sequence length="373" mass="41653">MTRHKAPVAGLKALPRRLFYTGYAVILLVAGYYMRLSPAALSLTEEFGRLSQGGPWFIPGSKVAIRRDYTGIEAIDAVLTFFVAVFYPISTQSKGTRLQLVYFLFNFTSIWTVLAVESIRVRNARALITFTTVLYTLLQTVGAAVFVPVWCALYTWISGRSTYWTFTRETPVTKAAILPAALLLAYVIPSLGLAYQFQDSRSLQAYLAFWQITPMLINLIWVPMAWITKASSSGKAGPPDTDVLYLNITYGLSFLAGFIPHVALLYICFTSNEPTYTLDFIFTPRQPTDPTWNSALFFIFKVDLAAAFVSMILWCFQVRLELINVGCEPSGVAYVLFGTVIGSIVLGPGAFISATCWWREAKINAFDQPRKTM</sequence>
<dbReference type="VEuPathDB" id="FungiDB:AB675_5921"/>
<reference evidence="2 3" key="1">
    <citation type="submission" date="2015-06" db="EMBL/GenBank/DDBJ databases">
        <title>Draft genome of the ant-associated black yeast Phialophora attae CBS 131958.</title>
        <authorList>
            <person name="Moreno L.F."/>
            <person name="Stielow B.J."/>
            <person name="de Hoog S."/>
            <person name="Vicente V.A."/>
            <person name="Weiss V.A."/>
            <person name="de Vries M."/>
            <person name="Cruz L.M."/>
            <person name="Souza E.M."/>
        </authorList>
    </citation>
    <scope>NUCLEOTIDE SEQUENCE [LARGE SCALE GENOMIC DNA]</scope>
    <source>
        <strain evidence="2 3">CBS 131958</strain>
    </source>
</reference>
<keyword evidence="3" id="KW-1185">Reference proteome</keyword>
<feature type="transmembrane region" description="Helical" evidence="1">
    <location>
        <begin position="133"/>
        <end position="157"/>
    </location>
</feature>
<dbReference type="OrthoDB" id="72269at2759"/>
<protein>
    <submittedName>
        <fullName evidence="2">Uncharacterized protein</fullName>
    </submittedName>
</protein>
<dbReference type="AlphaFoldDB" id="A0A0N1H9G9"/>
<keyword evidence="1" id="KW-0812">Transmembrane</keyword>
<keyword evidence="1" id="KW-0472">Membrane</keyword>
<dbReference type="RefSeq" id="XP_017998767.1">
    <property type="nucleotide sequence ID" value="XM_018146170.1"/>
</dbReference>
<name>A0A0N1H9G9_9EURO</name>
<feature type="transmembrane region" description="Helical" evidence="1">
    <location>
        <begin position="290"/>
        <end position="314"/>
    </location>
</feature>
<evidence type="ECO:0000256" key="1">
    <source>
        <dbReference type="SAM" id="Phobius"/>
    </source>
</evidence>
<evidence type="ECO:0000313" key="2">
    <source>
        <dbReference type="EMBL" id="KPI38804.1"/>
    </source>
</evidence>
<feature type="transmembrane region" description="Helical" evidence="1">
    <location>
        <begin position="101"/>
        <end position="121"/>
    </location>
</feature>
<accession>A0A0N1H9G9</accession>
<feature type="transmembrane region" description="Helical" evidence="1">
    <location>
        <begin position="17"/>
        <end position="34"/>
    </location>
</feature>
<organism evidence="2 3">
    <name type="scientific">Cyphellophora attinorum</name>
    <dbReference type="NCBI Taxonomy" id="1664694"/>
    <lineage>
        <taxon>Eukaryota</taxon>
        <taxon>Fungi</taxon>
        <taxon>Dikarya</taxon>
        <taxon>Ascomycota</taxon>
        <taxon>Pezizomycotina</taxon>
        <taxon>Eurotiomycetes</taxon>
        <taxon>Chaetothyriomycetidae</taxon>
        <taxon>Chaetothyriales</taxon>
        <taxon>Cyphellophoraceae</taxon>
        <taxon>Cyphellophora</taxon>
    </lineage>
</organism>
<dbReference type="EMBL" id="LFJN01000017">
    <property type="protein sequence ID" value="KPI38804.1"/>
    <property type="molecule type" value="Genomic_DNA"/>
</dbReference>
<evidence type="ECO:0000313" key="3">
    <source>
        <dbReference type="Proteomes" id="UP000038010"/>
    </source>
</evidence>
<feature type="transmembrane region" description="Helical" evidence="1">
    <location>
        <begin position="248"/>
        <end position="269"/>
    </location>
</feature>
<feature type="transmembrane region" description="Helical" evidence="1">
    <location>
        <begin position="207"/>
        <end position="228"/>
    </location>
</feature>